<keyword evidence="9 12" id="KW-0472">Membrane</keyword>
<evidence type="ECO:0000256" key="4">
    <source>
        <dbReference type="ARBA" id="ARBA00022452"/>
    </source>
</evidence>
<feature type="domain" description="Secretin/TonB short N-terminal" evidence="15">
    <location>
        <begin position="69"/>
        <end position="119"/>
    </location>
</feature>
<evidence type="ECO:0000256" key="2">
    <source>
        <dbReference type="ARBA" id="ARBA00009810"/>
    </source>
</evidence>
<dbReference type="InterPro" id="IPR012910">
    <property type="entry name" value="Plug_dom"/>
</dbReference>
<dbReference type="Gene3D" id="2.40.170.20">
    <property type="entry name" value="TonB-dependent receptor, beta-barrel domain"/>
    <property type="match status" value="1"/>
</dbReference>
<keyword evidence="11 12" id="KW-0998">Cell outer membrane</keyword>
<keyword evidence="4 12" id="KW-1134">Transmembrane beta strand</keyword>
<dbReference type="NCBIfam" id="TIGR01783">
    <property type="entry name" value="TonB-siderophor"/>
    <property type="match status" value="1"/>
</dbReference>
<evidence type="ECO:0000259" key="15">
    <source>
        <dbReference type="SMART" id="SM00965"/>
    </source>
</evidence>
<comment type="caution">
    <text evidence="16">The sequence shown here is derived from an EMBL/GenBank/DDBJ whole genome shotgun (WGS) entry which is preliminary data.</text>
</comment>
<keyword evidence="10 16" id="KW-0675">Receptor</keyword>
<dbReference type="InterPro" id="IPR010105">
    <property type="entry name" value="TonB_sidphr_rcpt"/>
</dbReference>
<keyword evidence="5" id="KW-0406">Ion transport</keyword>
<comment type="subcellular location">
    <subcellularLocation>
        <location evidence="1 12">Cell outer membrane</location>
        <topology evidence="1 12">Multi-pass membrane protein</topology>
    </subcellularLocation>
</comment>
<dbReference type="PANTHER" id="PTHR32552">
    <property type="entry name" value="FERRICHROME IRON RECEPTOR-RELATED"/>
    <property type="match status" value="1"/>
</dbReference>
<reference evidence="16 17" key="1">
    <citation type="submission" date="2023-07" db="EMBL/GenBank/DDBJ databases">
        <title>Functional and genomic diversity of the sorghum phyllosphere microbiome.</title>
        <authorList>
            <person name="Shade A."/>
        </authorList>
    </citation>
    <scope>NUCLEOTIDE SEQUENCE [LARGE SCALE GENOMIC DNA]</scope>
    <source>
        <strain evidence="16 17">SORGH_AS_0887</strain>
    </source>
</reference>
<name>A0ABU0USI7_ACIBI</name>
<dbReference type="InterPro" id="IPR000531">
    <property type="entry name" value="Beta-barrel_TonB"/>
</dbReference>
<gene>
    <name evidence="16" type="ORF">QE380_000440</name>
</gene>
<evidence type="ECO:0000256" key="8">
    <source>
        <dbReference type="ARBA" id="ARBA00023077"/>
    </source>
</evidence>
<evidence type="ECO:0000256" key="11">
    <source>
        <dbReference type="ARBA" id="ARBA00023237"/>
    </source>
</evidence>
<keyword evidence="5" id="KW-0410">Iron transport</keyword>
<dbReference type="Gene3D" id="3.55.50.30">
    <property type="match status" value="1"/>
</dbReference>
<evidence type="ECO:0000256" key="7">
    <source>
        <dbReference type="ARBA" id="ARBA00023004"/>
    </source>
</evidence>
<keyword evidence="14" id="KW-1133">Transmembrane helix</keyword>
<sequence length="823" mass="92784">MKVQGREQSFSNTYLAVAIRITIFGFCAISVGLNAYAEQYNQVSTIQEYHIAPSTLGKALSNFALQSGVALSFDPLLLKDINSSGLNGQYRVDEGFQELLKNTKYHIKQTSSGYTLEEKPQNNKRVESVKLTPLLSKANQDLHSSGASSDALLPTISLRAEDRRASLQQKSGISTLGNKSILDTPFSIAVVTSEEIEKRGAKSLGQIFANDPSVYTPTTSMTTDWWGTQIRGLGVRNYYVDDIPLSLAWGGDFPVEAADQVIALKGLTGFMYGFGSPGGAISYQTKRPTSSPQTSLQADYRNKNLFSAYLDKSDYLSSIDLGYRFTLGGDTGQAYNDTKNKRVVSSFALDKQFNDQLSWDANVIYEYNDRKQEPIQFYLDQYEIGNTNVKLPRVNYNYSNLTIDDSYYKTETLVSSSSLKWKLNEQWNTKYQFGYSRKKHFSNKIFATLDNSQGDYTGNLYNFAGLSQYFFNQIMMNGKFKTSWIDHDLVMGAGYIKNYDTYSDFFWGDFFQGNLYTKPDYQITYPKNFDLISKGSPETQKYAFMSDTLSFGPKWQAILGTRYTKYELESQDNTSNNYKANKATPTIALLYKPIPESTVYASYVEALEPGKRVEAPYQNIGTILNATISKQYELGFKYEIDKLSLTSALFRVERAELMDSFRNGLRYLTQDGLTNYQGLEFDGKYKLTDRLKVGLGFIHLDSEIKHVSEDNQSIEGNSPAFTAKWQGVINSEYSFERIEGLSIHGNIRYNGSSFITNNNLIKVPAYTIMNLGTSYKFKLNGYDATLNTNLNNVFNKKYWAGGGYNAGTIGEERNGSISIKVNW</sequence>
<dbReference type="RefSeq" id="WP_307001763.1">
    <property type="nucleotide sequence ID" value="NZ_JAUTBK010000002.1"/>
</dbReference>
<dbReference type="InterPro" id="IPR011662">
    <property type="entry name" value="Secretin/TonB_short_N"/>
</dbReference>
<evidence type="ECO:0000256" key="6">
    <source>
        <dbReference type="ARBA" id="ARBA00022692"/>
    </source>
</evidence>
<proteinExistence type="inferred from homology"/>
<dbReference type="PROSITE" id="PS52016">
    <property type="entry name" value="TONB_DEPENDENT_REC_3"/>
    <property type="match status" value="1"/>
</dbReference>
<keyword evidence="3 12" id="KW-0813">Transport</keyword>
<organism evidence="16 17">
    <name type="scientific">Acinetobacter baylyi</name>
    <dbReference type="NCBI Taxonomy" id="202950"/>
    <lineage>
        <taxon>Bacteria</taxon>
        <taxon>Pseudomonadati</taxon>
        <taxon>Pseudomonadota</taxon>
        <taxon>Gammaproteobacteria</taxon>
        <taxon>Moraxellales</taxon>
        <taxon>Moraxellaceae</taxon>
        <taxon>Acinetobacter</taxon>
    </lineage>
</organism>
<evidence type="ECO:0000313" key="16">
    <source>
        <dbReference type="EMBL" id="MDQ1207517.1"/>
    </source>
</evidence>
<dbReference type="CDD" id="cd01347">
    <property type="entry name" value="ligand_gated_channel"/>
    <property type="match status" value="1"/>
</dbReference>
<dbReference type="SMART" id="SM00965">
    <property type="entry name" value="STN"/>
    <property type="match status" value="1"/>
</dbReference>
<keyword evidence="7" id="KW-0408">Iron</keyword>
<evidence type="ECO:0000256" key="3">
    <source>
        <dbReference type="ARBA" id="ARBA00022448"/>
    </source>
</evidence>
<dbReference type="Proteomes" id="UP001233360">
    <property type="component" value="Unassembled WGS sequence"/>
</dbReference>
<feature type="transmembrane region" description="Helical" evidence="14">
    <location>
        <begin position="12"/>
        <end position="37"/>
    </location>
</feature>
<dbReference type="InterPro" id="IPR036942">
    <property type="entry name" value="Beta-barrel_TonB_sf"/>
</dbReference>
<evidence type="ECO:0000256" key="5">
    <source>
        <dbReference type="ARBA" id="ARBA00022496"/>
    </source>
</evidence>
<keyword evidence="17" id="KW-1185">Reference proteome</keyword>
<dbReference type="Pfam" id="PF07715">
    <property type="entry name" value="Plug"/>
    <property type="match status" value="1"/>
</dbReference>
<evidence type="ECO:0000256" key="13">
    <source>
        <dbReference type="RuleBase" id="RU003357"/>
    </source>
</evidence>
<evidence type="ECO:0000256" key="10">
    <source>
        <dbReference type="ARBA" id="ARBA00023170"/>
    </source>
</evidence>
<dbReference type="InterPro" id="IPR039426">
    <property type="entry name" value="TonB-dep_rcpt-like"/>
</dbReference>
<keyword evidence="6 12" id="KW-0812">Transmembrane</keyword>
<keyword evidence="8 13" id="KW-0798">TonB box</keyword>
<evidence type="ECO:0000256" key="14">
    <source>
        <dbReference type="SAM" id="Phobius"/>
    </source>
</evidence>
<evidence type="ECO:0000313" key="17">
    <source>
        <dbReference type="Proteomes" id="UP001233360"/>
    </source>
</evidence>
<dbReference type="EMBL" id="JAUTBK010000002">
    <property type="protein sequence ID" value="MDQ1207517.1"/>
    <property type="molecule type" value="Genomic_DNA"/>
</dbReference>
<protein>
    <submittedName>
        <fullName evidence="16">Iron complex outermembrane receptor protein</fullName>
    </submittedName>
</protein>
<evidence type="ECO:0000256" key="12">
    <source>
        <dbReference type="PROSITE-ProRule" id="PRU01360"/>
    </source>
</evidence>
<accession>A0ABU0USI7</accession>
<evidence type="ECO:0000256" key="1">
    <source>
        <dbReference type="ARBA" id="ARBA00004571"/>
    </source>
</evidence>
<dbReference type="SUPFAM" id="SSF56935">
    <property type="entry name" value="Porins"/>
    <property type="match status" value="1"/>
</dbReference>
<evidence type="ECO:0000256" key="9">
    <source>
        <dbReference type="ARBA" id="ARBA00023136"/>
    </source>
</evidence>
<dbReference type="Gene3D" id="2.170.130.10">
    <property type="entry name" value="TonB-dependent receptor, plug domain"/>
    <property type="match status" value="1"/>
</dbReference>
<dbReference type="PANTHER" id="PTHR32552:SF82">
    <property type="entry name" value="FCUA PROTEIN"/>
    <property type="match status" value="1"/>
</dbReference>
<dbReference type="Pfam" id="PF00593">
    <property type="entry name" value="TonB_dep_Rec_b-barrel"/>
    <property type="match status" value="1"/>
</dbReference>
<comment type="similarity">
    <text evidence="2 12 13">Belongs to the TonB-dependent receptor family.</text>
</comment>
<dbReference type="InterPro" id="IPR037066">
    <property type="entry name" value="Plug_dom_sf"/>
</dbReference>